<dbReference type="RefSeq" id="WP_125602306.1">
    <property type="nucleotide sequence ID" value="NZ_JBHSSM010000003.1"/>
</dbReference>
<accession>A0ABW1UJB0</accession>
<keyword evidence="3" id="KW-0813">Transport</keyword>
<feature type="transmembrane region" description="Helical" evidence="13">
    <location>
        <begin position="114"/>
        <end position="135"/>
    </location>
</feature>
<evidence type="ECO:0000256" key="10">
    <source>
        <dbReference type="ARBA" id="ARBA00023136"/>
    </source>
</evidence>
<dbReference type="Proteomes" id="UP001596310">
    <property type="component" value="Unassembled WGS sequence"/>
</dbReference>
<proteinExistence type="inferred from homology"/>
<evidence type="ECO:0000256" key="8">
    <source>
        <dbReference type="ARBA" id="ARBA00022989"/>
    </source>
</evidence>
<keyword evidence="6" id="KW-0631">Potassium channel</keyword>
<comment type="catalytic activity">
    <reaction evidence="12">
        <text>K(+)(in) = K(+)(out)</text>
        <dbReference type="Rhea" id="RHEA:29463"/>
        <dbReference type="ChEBI" id="CHEBI:29103"/>
    </reaction>
</comment>
<dbReference type="Pfam" id="PF06736">
    <property type="entry name" value="TMEM175"/>
    <property type="match status" value="1"/>
</dbReference>
<feature type="transmembrane region" description="Helical" evidence="13">
    <location>
        <begin position="6"/>
        <end position="23"/>
    </location>
</feature>
<dbReference type="PANTHER" id="PTHR31462">
    <property type="entry name" value="ENDOSOMAL/LYSOSOMAL POTASSIUM CHANNEL TMEM175"/>
    <property type="match status" value="1"/>
</dbReference>
<feature type="transmembrane region" description="Helical" evidence="13">
    <location>
        <begin position="82"/>
        <end position="102"/>
    </location>
</feature>
<keyword evidence="15" id="KW-1185">Reference proteome</keyword>
<comment type="caution">
    <text evidence="14">The sequence shown here is derived from an EMBL/GenBank/DDBJ whole genome shotgun (WGS) entry which is preliminary data.</text>
</comment>
<evidence type="ECO:0000256" key="9">
    <source>
        <dbReference type="ARBA" id="ARBA00023065"/>
    </source>
</evidence>
<organism evidence="14 15">
    <name type="scientific">Lapidilactobacillus achengensis</name>
    <dbReference type="NCBI Taxonomy" id="2486000"/>
    <lineage>
        <taxon>Bacteria</taxon>
        <taxon>Bacillati</taxon>
        <taxon>Bacillota</taxon>
        <taxon>Bacilli</taxon>
        <taxon>Lactobacillales</taxon>
        <taxon>Lactobacillaceae</taxon>
        <taxon>Lapidilactobacillus</taxon>
    </lineage>
</organism>
<comment type="subcellular location">
    <subcellularLocation>
        <location evidence="1">Membrane</location>
        <topology evidence="1">Multi-pass membrane protein</topology>
    </subcellularLocation>
</comment>
<evidence type="ECO:0000313" key="15">
    <source>
        <dbReference type="Proteomes" id="UP001596310"/>
    </source>
</evidence>
<evidence type="ECO:0000256" key="6">
    <source>
        <dbReference type="ARBA" id="ARBA00022826"/>
    </source>
</evidence>
<gene>
    <name evidence="14" type="ORF">ACFQHW_00250</name>
</gene>
<sequence>MKVSRFQAFSDGVFAILITILVLEFRLPDYQNGHLLSALLHQWPLLLSYSFSFFYVGTLWLFHHDYFSLLRRLDRGINLLNLLLLFSVSLIDYPTSLVATTLTSGNSADLRTAFIVYDLVALFISATFSVLYRYLQDHPSLQQKGIKPELFRGIRFDPLRSVSIYLLAIGATFWSLWLGAVLLAAGIIFHFIAYLHLSRQMGQLESLGD</sequence>
<evidence type="ECO:0000313" key="14">
    <source>
        <dbReference type="EMBL" id="MFC6314004.1"/>
    </source>
</evidence>
<dbReference type="PANTHER" id="PTHR31462:SF5">
    <property type="entry name" value="ENDOSOMAL_LYSOSOMAL PROTON CHANNEL TMEM175"/>
    <property type="match status" value="1"/>
</dbReference>
<evidence type="ECO:0000256" key="7">
    <source>
        <dbReference type="ARBA" id="ARBA00022958"/>
    </source>
</evidence>
<keyword evidence="4" id="KW-0633">Potassium transport</keyword>
<protein>
    <submittedName>
        <fullName evidence="14">TMEM175 family protein</fullName>
    </submittedName>
</protein>
<dbReference type="EMBL" id="JBHSSM010000003">
    <property type="protein sequence ID" value="MFC6314004.1"/>
    <property type="molecule type" value="Genomic_DNA"/>
</dbReference>
<evidence type="ECO:0000256" key="4">
    <source>
        <dbReference type="ARBA" id="ARBA00022538"/>
    </source>
</evidence>
<evidence type="ECO:0000256" key="11">
    <source>
        <dbReference type="ARBA" id="ARBA00023303"/>
    </source>
</evidence>
<keyword evidence="7" id="KW-0630">Potassium</keyword>
<keyword evidence="8 13" id="KW-1133">Transmembrane helix</keyword>
<dbReference type="InterPro" id="IPR010617">
    <property type="entry name" value="TMEM175-like"/>
</dbReference>
<keyword evidence="9" id="KW-0406">Ion transport</keyword>
<feature type="transmembrane region" description="Helical" evidence="13">
    <location>
        <begin position="164"/>
        <end position="197"/>
    </location>
</feature>
<evidence type="ECO:0000256" key="3">
    <source>
        <dbReference type="ARBA" id="ARBA00022448"/>
    </source>
</evidence>
<keyword evidence="11" id="KW-0407">Ion channel</keyword>
<keyword evidence="5 13" id="KW-0812">Transmembrane</keyword>
<comment type="similarity">
    <text evidence="2">Belongs to the TMEM175 family.</text>
</comment>
<keyword evidence="10 13" id="KW-0472">Membrane</keyword>
<name>A0ABW1UJB0_9LACO</name>
<evidence type="ECO:0000256" key="5">
    <source>
        <dbReference type="ARBA" id="ARBA00022692"/>
    </source>
</evidence>
<evidence type="ECO:0000256" key="12">
    <source>
        <dbReference type="ARBA" id="ARBA00034430"/>
    </source>
</evidence>
<feature type="transmembrane region" description="Helical" evidence="13">
    <location>
        <begin position="43"/>
        <end position="62"/>
    </location>
</feature>
<evidence type="ECO:0000256" key="13">
    <source>
        <dbReference type="SAM" id="Phobius"/>
    </source>
</evidence>
<evidence type="ECO:0000256" key="2">
    <source>
        <dbReference type="ARBA" id="ARBA00006920"/>
    </source>
</evidence>
<reference evidence="15" key="1">
    <citation type="journal article" date="2019" name="Int. J. Syst. Evol. Microbiol.">
        <title>The Global Catalogue of Microorganisms (GCM) 10K type strain sequencing project: providing services to taxonomists for standard genome sequencing and annotation.</title>
        <authorList>
            <consortium name="The Broad Institute Genomics Platform"/>
            <consortium name="The Broad Institute Genome Sequencing Center for Infectious Disease"/>
            <person name="Wu L."/>
            <person name="Ma J."/>
        </authorList>
    </citation>
    <scope>NUCLEOTIDE SEQUENCE [LARGE SCALE GENOMIC DNA]</scope>
    <source>
        <strain evidence="15">CCM 8897</strain>
    </source>
</reference>
<evidence type="ECO:0000256" key="1">
    <source>
        <dbReference type="ARBA" id="ARBA00004141"/>
    </source>
</evidence>